<dbReference type="NCBIfam" id="TIGR02474">
    <property type="entry name" value="pec_lyase"/>
    <property type="match status" value="1"/>
</dbReference>
<dbReference type="STRING" id="1572751.PK98_12775"/>
<sequence>MVRDKAVLEAERAALAGQPVPAPPPDGSTAGTLPLDRDAAWYAGPEARALADNIVSFQTPAGGWGKNQNRSAPPRVAGQHWIGADLKAGQYAAQDGAGGWSFVGTLDNDATVTELSFLARVQAQLPGTEGEPYRQSFARGVAYLMAAELPGGGWPQVWPLKGGYHDALTLNDDVLTGTTALLQRIAGGGGDYAFVPQDMRAQAAAAVERAIAVMLDTQLEADGRPTIWAQQYDALTRVPIGARNFEPLALSTGESASVLQFLMRQPDPSPQMRAAIEAGAAWFAAHALRDVAWKATDSAAGRLLVAEPGAGPLWARFYDPVTQAPIFGDRDRAIRDRVEEVSRERRDGYSWYNTSGNAVARAYARWSAAR</sequence>
<dbReference type="Proteomes" id="UP000030988">
    <property type="component" value="Unassembled WGS sequence"/>
</dbReference>
<evidence type="ECO:0000256" key="1">
    <source>
        <dbReference type="SAM" id="MobiDB-lite"/>
    </source>
</evidence>
<dbReference type="EMBL" id="JTDN01000002">
    <property type="protein sequence ID" value="KHL25139.1"/>
    <property type="molecule type" value="Genomic_DNA"/>
</dbReference>
<evidence type="ECO:0000313" key="2">
    <source>
        <dbReference type="EMBL" id="KHL25139.1"/>
    </source>
</evidence>
<reference evidence="2 3" key="1">
    <citation type="submission" date="2014-11" db="EMBL/GenBank/DDBJ databases">
        <title>Draft genome sequence of Kirrobacter mercurialis.</title>
        <authorList>
            <person name="Coil D.A."/>
            <person name="Eisen J.A."/>
        </authorList>
    </citation>
    <scope>NUCLEOTIDE SEQUENCE [LARGE SCALE GENOMIC DNA]</scope>
    <source>
        <strain evidence="2 3">Coronado</strain>
    </source>
</reference>
<dbReference type="Pfam" id="PF09492">
    <property type="entry name" value="Pec_lyase"/>
    <property type="match status" value="1"/>
</dbReference>
<feature type="region of interest" description="Disordered" evidence="1">
    <location>
        <begin position="15"/>
        <end position="34"/>
    </location>
</feature>
<protein>
    <submittedName>
        <fullName evidence="2">Pectate lyase</fullName>
    </submittedName>
</protein>
<keyword evidence="2" id="KW-0456">Lyase</keyword>
<dbReference type="GO" id="GO:0016829">
    <property type="term" value="F:lyase activity"/>
    <property type="evidence" value="ECO:0007669"/>
    <property type="project" value="UniProtKB-KW"/>
</dbReference>
<proteinExistence type="predicted"/>
<keyword evidence="3" id="KW-1185">Reference proteome</keyword>
<dbReference type="AlphaFoldDB" id="A0A0B2BUP6"/>
<gene>
    <name evidence="2" type="ORF">PK98_12775</name>
</gene>
<organism evidence="2 3">
    <name type="scientific">Croceibacterium mercuriale</name>
    <dbReference type="NCBI Taxonomy" id="1572751"/>
    <lineage>
        <taxon>Bacteria</taxon>
        <taxon>Pseudomonadati</taxon>
        <taxon>Pseudomonadota</taxon>
        <taxon>Alphaproteobacteria</taxon>
        <taxon>Sphingomonadales</taxon>
        <taxon>Erythrobacteraceae</taxon>
        <taxon>Croceibacterium</taxon>
    </lineage>
</organism>
<accession>A0A0B2BUP6</accession>
<comment type="caution">
    <text evidence="2">The sequence shown here is derived from an EMBL/GenBank/DDBJ whole genome shotgun (WGS) entry which is preliminary data.</text>
</comment>
<evidence type="ECO:0000313" key="3">
    <source>
        <dbReference type="Proteomes" id="UP000030988"/>
    </source>
</evidence>
<dbReference type="SUPFAM" id="SSF81853">
    <property type="entry name" value="Family 10 polysaccharide lyase"/>
    <property type="match status" value="1"/>
</dbReference>
<name>A0A0B2BUP6_9SPHN</name>
<dbReference type="InterPro" id="IPR012669">
    <property type="entry name" value="Pectate_lyase"/>
</dbReference>
<dbReference type="OrthoDB" id="9804686at2"/>
<dbReference type="Gene3D" id="1.50.10.20">
    <property type="match status" value="1"/>
</dbReference>